<feature type="compositionally biased region" description="Basic residues" evidence="1">
    <location>
        <begin position="76"/>
        <end position="89"/>
    </location>
</feature>
<organism evidence="2 3">
    <name type="scientific">Trichonephila inaurata madagascariensis</name>
    <dbReference type="NCBI Taxonomy" id="2747483"/>
    <lineage>
        <taxon>Eukaryota</taxon>
        <taxon>Metazoa</taxon>
        <taxon>Ecdysozoa</taxon>
        <taxon>Arthropoda</taxon>
        <taxon>Chelicerata</taxon>
        <taxon>Arachnida</taxon>
        <taxon>Araneae</taxon>
        <taxon>Araneomorphae</taxon>
        <taxon>Entelegynae</taxon>
        <taxon>Araneoidea</taxon>
        <taxon>Nephilidae</taxon>
        <taxon>Trichonephila</taxon>
        <taxon>Trichonephila inaurata</taxon>
    </lineage>
</organism>
<dbReference type="AlphaFoldDB" id="A0A8X7CMY7"/>
<feature type="compositionally biased region" description="Basic and acidic residues" evidence="1">
    <location>
        <begin position="64"/>
        <end position="75"/>
    </location>
</feature>
<gene>
    <name evidence="2" type="ORF">TNIN_395731</name>
</gene>
<dbReference type="EMBL" id="BMAV01020467">
    <property type="protein sequence ID" value="GFY73941.1"/>
    <property type="molecule type" value="Genomic_DNA"/>
</dbReference>
<protein>
    <submittedName>
        <fullName evidence="2">Uncharacterized protein</fullName>
    </submittedName>
</protein>
<dbReference type="Proteomes" id="UP000886998">
    <property type="component" value="Unassembled WGS sequence"/>
</dbReference>
<evidence type="ECO:0000313" key="2">
    <source>
        <dbReference type="EMBL" id="GFY73941.1"/>
    </source>
</evidence>
<feature type="region of interest" description="Disordered" evidence="1">
    <location>
        <begin position="37"/>
        <end position="89"/>
    </location>
</feature>
<reference evidence="2" key="1">
    <citation type="submission" date="2020-08" db="EMBL/GenBank/DDBJ databases">
        <title>Multicomponent nature underlies the extraordinary mechanical properties of spider dragline silk.</title>
        <authorList>
            <person name="Kono N."/>
            <person name="Nakamura H."/>
            <person name="Mori M."/>
            <person name="Yoshida Y."/>
            <person name="Ohtoshi R."/>
            <person name="Malay A.D."/>
            <person name="Moran D.A.P."/>
            <person name="Tomita M."/>
            <person name="Numata K."/>
            <person name="Arakawa K."/>
        </authorList>
    </citation>
    <scope>NUCLEOTIDE SEQUENCE</scope>
</reference>
<name>A0A8X7CMY7_9ARAC</name>
<sequence>MSTAKFNLLGWEYSHKLLELNNSDEETKVVPVLGLNWNSPREESTPSVANGHSTREPPSVSDKVSTKTDHQDPLVRRSRYGRILKPTKT</sequence>
<keyword evidence="3" id="KW-1185">Reference proteome</keyword>
<evidence type="ECO:0000313" key="3">
    <source>
        <dbReference type="Proteomes" id="UP000886998"/>
    </source>
</evidence>
<comment type="caution">
    <text evidence="2">The sequence shown here is derived from an EMBL/GenBank/DDBJ whole genome shotgun (WGS) entry which is preliminary data.</text>
</comment>
<evidence type="ECO:0000256" key="1">
    <source>
        <dbReference type="SAM" id="MobiDB-lite"/>
    </source>
</evidence>
<proteinExistence type="predicted"/>
<accession>A0A8X7CMY7</accession>